<dbReference type="EMBL" id="JAZHXJ010000049">
    <property type="protein sequence ID" value="KAL1878807.1"/>
    <property type="molecule type" value="Genomic_DNA"/>
</dbReference>
<organism evidence="1 2">
    <name type="scientific">Phialemonium thermophilum</name>
    <dbReference type="NCBI Taxonomy" id="223376"/>
    <lineage>
        <taxon>Eukaryota</taxon>
        <taxon>Fungi</taxon>
        <taxon>Dikarya</taxon>
        <taxon>Ascomycota</taxon>
        <taxon>Pezizomycotina</taxon>
        <taxon>Sordariomycetes</taxon>
        <taxon>Sordariomycetidae</taxon>
        <taxon>Cephalothecales</taxon>
        <taxon>Cephalothecaceae</taxon>
        <taxon>Phialemonium</taxon>
    </lineage>
</organism>
<accession>A0ABR3XS26</accession>
<proteinExistence type="predicted"/>
<evidence type="ECO:0000313" key="2">
    <source>
        <dbReference type="Proteomes" id="UP001586593"/>
    </source>
</evidence>
<dbReference type="Proteomes" id="UP001586593">
    <property type="component" value="Unassembled WGS sequence"/>
</dbReference>
<gene>
    <name evidence="1" type="ORF">VTK73DRAFT_7564</name>
</gene>
<protein>
    <submittedName>
        <fullName evidence="1">Uncharacterized protein</fullName>
    </submittedName>
</protein>
<evidence type="ECO:0000313" key="1">
    <source>
        <dbReference type="EMBL" id="KAL1878807.1"/>
    </source>
</evidence>
<sequence length="216" mass="22107">MLPSCPSYSLTSLWKTRTLSSSAPSLKLTRRFSFLLSSFRRRCCLSSGVSLRSGSADGFGVADAGGATFLGSAISAIRAENVDERDDCADCPLEDSPVLEEAADLAGGAFWPSALGAGVSLALASCVDLEVDAIFCGADLDFEISDLEGTEEEETDDDDDGTGALGAGLADRSALFGSSDFEDSGLGVVFAGGLDFPGKRPVLGRALVGALAVVTG</sequence>
<comment type="caution">
    <text evidence="1">The sequence shown here is derived from an EMBL/GenBank/DDBJ whole genome shotgun (WGS) entry which is preliminary data.</text>
</comment>
<keyword evidence="2" id="KW-1185">Reference proteome</keyword>
<reference evidence="1 2" key="1">
    <citation type="journal article" date="2024" name="Commun. Biol.">
        <title>Comparative genomic analysis of thermophilic fungi reveals convergent evolutionary adaptations and gene losses.</title>
        <authorList>
            <person name="Steindorff A.S."/>
            <person name="Aguilar-Pontes M.V."/>
            <person name="Robinson A.J."/>
            <person name="Andreopoulos B."/>
            <person name="LaButti K."/>
            <person name="Kuo A."/>
            <person name="Mondo S."/>
            <person name="Riley R."/>
            <person name="Otillar R."/>
            <person name="Haridas S."/>
            <person name="Lipzen A."/>
            <person name="Grimwood J."/>
            <person name="Schmutz J."/>
            <person name="Clum A."/>
            <person name="Reid I.D."/>
            <person name="Moisan M.C."/>
            <person name="Butler G."/>
            <person name="Nguyen T.T.M."/>
            <person name="Dewar K."/>
            <person name="Conant G."/>
            <person name="Drula E."/>
            <person name="Henrissat B."/>
            <person name="Hansel C."/>
            <person name="Singer S."/>
            <person name="Hutchinson M.I."/>
            <person name="de Vries R.P."/>
            <person name="Natvig D.O."/>
            <person name="Powell A.J."/>
            <person name="Tsang A."/>
            <person name="Grigoriev I.V."/>
        </authorList>
    </citation>
    <scope>NUCLEOTIDE SEQUENCE [LARGE SCALE GENOMIC DNA]</scope>
    <source>
        <strain evidence="1 2">ATCC 24622</strain>
    </source>
</reference>
<name>A0ABR3XS26_9PEZI</name>